<dbReference type="KEGG" id="nur:ATY38_07660"/>
<keyword evidence="3" id="KW-1185">Reference proteome</keyword>
<evidence type="ECO:0000313" key="2">
    <source>
        <dbReference type="EMBL" id="SDU18263.1"/>
    </source>
</evidence>
<evidence type="ECO:0000259" key="1">
    <source>
        <dbReference type="Pfam" id="PF13182"/>
    </source>
</evidence>
<proteinExistence type="predicted"/>
<dbReference type="RefSeq" id="WP_062558788.1">
    <property type="nucleotide sequence ID" value="NZ_CP013341.1"/>
</dbReference>
<gene>
    <name evidence="2" type="ORF">SAMN05216406_13116</name>
</gene>
<protein>
    <recommendedName>
        <fullName evidence="1">DUF4007 domain-containing protein</fullName>
    </recommendedName>
</protein>
<accession>A0A1H2GF15</accession>
<feature type="domain" description="DUF4007" evidence="1">
    <location>
        <begin position="12"/>
        <end position="300"/>
    </location>
</feature>
<dbReference type="Proteomes" id="UP000182882">
    <property type="component" value="Unassembled WGS sequence"/>
</dbReference>
<dbReference type="InterPro" id="IPR025248">
    <property type="entry name" value="DUF4007"/>
</dbReference>
<reference evidence="3" key="1">
    <citation type="submission" date="2016-10" db="EMBL/GenBank/DDBJ databases">
        <authorList>
            <person name="Varghese N."/>
            <person name="Submissions S."/>
        </authorList>
    </citation>
    <scope>NUCLEOTIDE SEQUENCE [LARGE SCALE GENOMIC DNA]</scope>
    <source>
        <strain evidence="3">Nm10</strain>
    </source>
</reference>
<dbReference type="Pfam" id="PF13182">
    <property type="entry name" value="DUF4007"/>
    <property type="match status" value="1"/>
</dbReference>
<evidence type="ECO:0000313" key="3">
    <source>
        <dbReference type="Proteomes" id="UP000182882"/>
    </source>
</evidence>
<organism evidence="2 3">
    <name type="scientific">Nitrosomonas ureae</name>
    <dbReference type="NCBI Taxonomy" id="44577"/>
    <lineage>
        <taxon>Bacteria</taxon>
        <taxon>Pseudomonadati</taxon>
        <taxon>Pseudomonadota</taxon>
        <taxon>Betaproteobacteria</taxon>
        <taxon>Nitrosomonadales</taxon>
        <taxon>Nitrosomonadaceae</taxon>
        <taxon>Nitrosomonas</taxon>
    </lineage>
</organism>
<dbReference type="EMBL" id="FNLN01000031">
    <property type="protein sequence ID" value="SDU18263.1"/>
    <property type="molecule type" value="Genomic_DNA"/>
</dbReference>
<sequence length="313" mass="36081">MKPFDKSCAVSFGRHETFTLRFGWLTKGFKAWCEDPSIFEKDDATVVLGVGKNMVHAIRYWLIACQILKANKHTLTSTLLGERLFDIKNGLDPYLEDDATIWLLHWLIASNAENATAFFWFFNLFHKPEFTQKELFETLQVFVHENISSRVASNTLKSDITLMLRTFEPTIDFKKTPIEEGLDSPLAILGLINEIGNSKYHESKLENRWNLPVVPFSYAVLEVFKFSRLSSLPIEKLMISDGFYAAPGAVYRLNEEGLINKLEEMIAWLPGVFELRETAGIHQLYKLKQIEPLDVLDKYYEESNESRLVEIRA</sequence>
<name>A0A1H2GF15_9PROT</name>
<dbReference type="AlphaFoldDB" id="A0A1H2GF15"/>